<name>A0ABV9YLP4_9PSEU</name>
<gene>
    <name evidence="1" type="ORF">ACFPBZ_11745</name>
</gene>
<sequence>MPRTDLSRGPHADPTAGACLMERVSAIAGEPFSDRPSCTHPALAALAQQVNDRVSDAARDRLLALAPALADAADDDPRAAWRLVAVCAEHALALAPGDHLATRLRARAARADRRWTRVRLDGLAGRAAGLRALPHLTAAFHRLAVLSGPSGSAQRDEVLVAMLTDAVSPAPAAVELAAA</sequence>
<reference evidence="2" key="1">
    <citation type="journal article" date="2019" name="Int. J. Syst. Evol. Microbiol.">
        <title>The Global Catalogue of Microorganisms (GCM) 10K type strain sequencing project: providing services to taxonomists for standard genome sequencing and annotation.</title>
        <authorList>
            <consortium name="The Broad Institute Genomics Platform"/>
            <consortium name="The Broad Institute Genome Sequencing Center for Infectious Disease"/>
            <person name="Wu L."/>
            <person name="Ma J."/>
        </authorList>
    </citation>
    <scope>NUCLEOTIDE SEQUENCE [LARGE SCALE GENOMIC DNA]</scope>
    <source>
        <strain evidence="2">CGMCC 4.7093</strain>
    </source>
</reference>
<evidence type="ECO:0000313" key="2">
    <source>
        <dbReference type="Proteomes" id="UP001595947"/>
    </source>
</evidence>
<dbReference type="EMBL" id="JBHSIV010000010">
    <property type="protein sequence ID" value="MFC5062882.1"/>
    <property type="molecule type" value="Genomic_DNA"/>
</dbReference>
<protein>
    <submittedName>
        <fullName evidence="1">Uncharacterized protein</fullName>
    </submittedName>
</protein>
<organism evidence="1 2">
    <name type="scientific">Actinomycetospora atypica</name>
    <dbReference type="NCBI Taxonomy" id="1290095"/>
    <lineage>
        <taxon>Bacteria</taxon>
        <taxon>Bacillati</taxon>
        <taxon>Actinomycetota</taxon>
        <taxon>Actinomycetes</taxon>
        <taxon>Pseudonocardiales</taxon>
        <taxon>Pseudonocardiaceae</taxon>
        <taxon>Actinomycetospora</taxon>
    </lineage>
</organism>
<dbReference type="Proteomes" id="UP001595947">
    <property type="component" value="Unassembled WGS sequence"/>
</dbReference>
<comment type="caution">
    <text evidence="1">The sequence shown here is derived from an EMBL/GenBank/DDBJ whole genome shotgun (WGS) entry which is preliminary data.</text>
</comment>
<accession>A0ABV9YLP4</accession>
<dbReference type="RefSeq" id="WP_378036234.1">
    <property type="nucleotide sequence ID" value="NZ_JBHSIV010000010.1"/>
</dbReference>
<keyword evidence="2" id="KW-1185">Reference proteome</keyword>
<proteinExistence type="predicted"/>
<evidence type="ECO:0000313" key="1">
    <source>
        <dbReference type="EMBL" id="MFC5062882.1"/>
    </source>
</evidence>